<evidence type="ECO:0000256" key="5">
    <source>
        <dbReference type="ARBA" id="ARBA00022571"/>
    </source>
</evidence>
<keyword evidence="12" id="KW-0460">Magnesium</keyword>
<dbReference type="HAMAP" id="MF_01210_B">
    <property type="entry name" value="CPSase_L_chain_B"/>
    <property type="match status" value="1"/>
</dbReference>
<dbReference type="Gene3D" id="3.30.470.20">
    <property type="entry name" value="ATP-grasp fold, B domain"/>
    <property type="match status" value="2"/>
</dbReference>
<evidence type="ECO:0000256" key="19">
    <source>
        <dbReference type="HAMAP-Rule" id="MF_01210"/>
    </source>
</evidence>
<comment type="pathway">
    <text evidence="2 19">Pyrimidine metabolism; UMP biosynthesis via de novo pathway; (S)-dihydroorotate from bicarbonate: step 1/3.</text>
</comment>
<dbReference type="Gene3D" id="1.10.1030.10">
    <property type="entry name" value="Carbamoyl-phosphate synthetase, large subunit oligomerisation domain"/>
    <property type="match status" value="1"/>
</dbReference>
<organism evidence="22 23">
    <name type="scientific">Candidatus Saganbacteria bacterium CG08_land_8_20_14_0_20_45_16</name>
    <dbReference type="NCBI Taxonomy" id="2014293"/>
    <lineage>
        <taxon>Bacteria</taxon>
        <taxon>Bacillati</taxon>
        <taxon>Saganbacteria</taxon>
    </lineage>
</organism>
<gene>
    <name evidence="19 22" type="primary">carB</name>
    <name evidence="22" type="ORF">COT42_05865</name>
</gene>
<dbReference type="PROSITE" id="PS51855">
    <property type="entry name" value="MGS"/>
    <property type="match status" value="1"/>
</dbReference>
<dbReference type="InterPro" id="IPR006275">
    <property type="entry name" value="CPSase_lsu"/>
</dbReference>
<feature type="binding site" evidence="19">
    <location>
        <position position="836"/>
    </location>
    <ligand>
        <name>Mg(2+)</name>
        <dbReference type="ChEBI" id="CHEBI:18420"/>
        <label>3</label>
    </ligand>
</feature>
<feature type="binding site" evidence="19">
    <location>
        <position position="215"/>
    </location>
    <ligand>
        <name>ATP</name>
        <dbReference type="ChEBI" id="CHEBI:30616"/>
        <label>1</label>
    </ligand>
</feature>
<evidence type="ECO:0000259" key="21">
    <source>
        <dbReference type="PROSITE" id="PS51855"/>
    </source>
</evidence>
<feature type="region of interest" description="Allosteric domain" evidence="19">
    <location>
        <begin position="932"/>
        <end position="1066"/>
    </location>
</feature>
<dbReference type="NCBIfam" id="NF003671">
    <property type="entry name" value="PRK05294.1"/>
    <property type="match status" value="1"/>
</dbReference>
<dbReference type="InterPro" id="IPR033937">
    <property type="entry name" value="MGS_CPS_CarB"/>
</dbReference>
<dbReference type="InterPro" id="IPR036914">
    <property type="entry name" value="MGS-like_dom_sf"/>
</dbReference>
<feature type="binding site" evidence="19">
    <location>
        <position position="176"/>
    </location>
    <ligand>
        <name>ATP</name>
        <dbReference type="ChEBI" id="CHEBI:30616"/>
        <label>1</label>
    </ligand>
</feature>
<evidence type="ECO:0000256" key="18">
    <source>
        <dbReference type="ARBA" id="ARBA00062056"/>
    </source>
</evidence>
<dbReference type="PRINTS" id="PR00098">
    <property type="entry name" value="CPSASE"/>
</dbReference>
<evidence type="ECO:0000256" key="16">
    <source>
        <dbReference type="ARBA" id="ARBA00048816"/>
    </source>
</evidence>
<comment type="similarity">
    <text evidence="4 19">Belongs to the CarB family.</text>
</comment>
<dbReference type="Gene3D" id="3.40.50.20">
    <property type="match status" value="2"/>
</dbReference>
<dbReference type="FunFam" id="3.40.50.20:FF:000003">
    <property type="entry name" value="Carbamoyl-phosphate synthase large chain"/>
    <property type="match status" value="1"/>
</dbReference>
<dbReference type="GO" id="GO:0006526">
    <property type="term" value="P:L-arginine biosynthetic process"/>
    <property type="evidence" value="ECO:0007669"/>
    <property type="project" value="UniProtKB-UniRule"/>
</dbReference>
<feature type="binding site" evidence="19">
    <location>
        <position position="285"/>
    </location>
    <ligand>
        <name>Mn(2+)</name>
        <dbReference type="ChEBI" id="CHEBI:29035"/>
        <label>1</label>
    </ligand>
</feature>
<evidence type="ECO:0000256" key="6">
    <source>
        <dbReference type="ARBA" id="ARBA00022598"/>
    </source>
</evidence>
<comment type="subunit">
    <text evidence="18 19">Composed of two chains; the small (or glutamine) chain promotes the hydrolysis of glutamine to ammonia, which is used by the large (or ammonia) chain to synthesize carbamoyl phosphate. Tetramer of heterodimers (alpha,beta)4.</text>
</comment>
<feature type="binding site" evidence="19">
    <location>
        <position position="241"/>
    </location>
    <ligand>
        <name>ATP</name>
        <dbReference type="ChEBI" id="CHEBI:30616"/>
        <label>1</label>
    </ligand>
</feature>
<dbReference type="GO" id="GO:0005524">
    <property type="term" value="F:ATP binding"/>
    <property type="evidence" value="ECO:0007669"/>
    <property type="project" value="UniProtKB-UniRule"/>
</dbReference>
<dbReference type="Gene3D" id="3.40.50.1380">
    <property type="entry name" value="Methylglyoxal synthase-like domain"/>
    <property type="match status" value="1"/>
</dbReference>
<dbReference type="Pfam" id="PF02787">
    <property type="entry name" value="CPSase_L_D3"/>
    <property type="match status" value="1"/>
</dbReference>
<evidence type="ECO:0000259" key="20">
    <source>
        <dbReference type="PROSITE" id="PS50975"/>
    </source>
</evidence>
<comment type="catalytic activity">
    <reaction evidence="16 19">
        <text>hydrogencarbonate + L-glutamine + 2 ATP + H2O = carbamoyl phosphate + L-glutamate + 2 ADP + phosphate + 2 H(+)</text>
        <dbReference type="Rhea" id="RHEA:18633"/>
        <dbReference type="ChEBI" id="CHEBI:15377"/>
        <dbReference type="ChEBI" id="CHEBI:15378"/>
        <dbReference type="ChEBI" id="CHEBI:17544"/>
        <dbReference type="ChEBI" id="CHEBI:29985"/>
        <dbReference type="ChEBI" id="CHEBI:30616"/>
        <dbReference type="ChEBI" id="CHEBI:43474"/>
        <dbReference type="ChEBI" id="CHEBI:58228"/>
        <dbReference type="ChEBI" id="CHEBI:58359"/>
        <dbReference type="ChEBI" id="CHEBI:456216"/>
        <dbReference type="EC" id="6.3.5.5"/>
    </reaction>
</comment>
<dbReference type="FunFam" id="3.30.1490.20:FF:000001">
    <property type="entry name" value="Carbamoyl-phosphate synthase large chain"/>
    <property type="match status" value="1"/>
</dbReference>
<dbReference type="InterPro" id="IPR058047">
    <property type="entry name" value="CPSase_preATP-grasp"/>
</dbReference>
<evidence type="ECO:0000313" key="22">
    <source>
        <dbReference type="EMBL" id="PIS29270.1"/>
    </source>
</evidence>
<keyword evidence="13 19" id="KW-0665">Pyrimidine biosynthesis</keyword>
<feature type="binding site" evidence="19">
    <location>
        <position position="782"/>
    </location>
    <ligand>
        <name>ATP</name>
        <dbReference type="ChEBI" id="CHEBI:30616"/>
        <label>2</label>
    </ligand>
</feature>
<dbReference type="GO" id="GO:0006541">
    <property type="term" value="P:glutamine metabolic process"/>
    <property type="evidence" value="ECO:0007669"/>
    <property type="project" value="TreeGrafter"/>
</dbReference>
<keyword evidence="8" id="KW-0479">Metal-binding</keyword>
<dbReference type="InterPro" id="IPR005480">
    <property type="entry name" value="CPSase_lsu_oligo"/>
</dbReference>
<feature type="binding site" evidence="19">
    <location>
        <position position="299"/>
    </location>
    <ligand>
        <name>Mn(2+)</name>
        <dbReference type="ChEBI" id="CHEBI:29035"/>
        <label>2</label>
    </ligand>
</feature>
<dbReference type="PROSITE" id="PS50975">
    <property type="entry name" value="ATP_GRASP"/>
    <property type="match status" value="2"/>
</dbReference>
<sequence length="1066" mass="117102">MPKRTDINKILIIGAGPIVIGQACEFDYSGSQACKALREEGYEVVLVNSNPATIMTDPEMADRTYIEPVTPEIVAKIIEKERPDALLPTLGGQTALNIAVVVAEMGVLKKFGVEVIGADIKAIKKAEERDLFKKAMQEAGLDLPRSNYARSIEDAWKVLAEIGLPVIIRPSFTLAGTGSGVAYNREEFEAVVKNGLDLSPTTEVLIEENLTGWKEFELEVMRDKKDNVVIICSIENVDPMGIHTGDSITVAPAQTLTDREYQKMRDQSIACIRAIGVETGGSNVQFAVHPDTGRMVIIEMNPRVSRSSALASKATGFPIAKFAAKLSVGYTLDEISNDITKETPASFEPTIDYCVIKIPRFTFEKFPDAEKKIGTSMKSVGETMAIGRTFKEALQKGLRSLEIGRFGFGGDGKDQYDPDLLQTRLSIPNAKRAFYLRYALASGMSIDELYNITKIDKWFLENMRQIVEEEKELKKENFLKSADKLYRAKQFGFSDKQIAVQTGKTEEEIRKIRKDLGVTAVYKLVDTCAAEFEAYTPYYYSTYETECEVRSSDKKKVMILGGGPNRIGQGIEFDYCCCHASFALKEEGYEAIMVNSNPETVSTDYDTSDRLYFEPVTVEDVLNIVDKENPDGVIVQFGGQTPLNIALGLEKAGVKIIGTSPEQIDRAEDRKLFQKLLKKLNLTQPDNDTAVSFDEAKEIAQRITYPVVVRPSYVLGGRAMRIVYDEGELEEYMTQAVIASPERPILIDKFLEEAIEVDVDCVSDGKTSVICGIMEHIEEAGIHSGDSACSIPSFSLSKSMLDEIRSATHALAKELKVVGLMNIQYAVKGTQLYILEVNPRASRTVPYVSKATGIPWAKIATKVMIGKTLKELGIEKEIIPKHFSVKEAVFPFNRFPGVDPVLGPEMKSTGEVMGIDYDLGVAYMKAEIAAGQKLLLAGKIFISVNDKDKRKIAAIAKGLVEIGYEIVATSGTAEVLKKNGLAVAVVAKVAEGRPNVLDLVKNNEVKLLINTPGGKQTKVDEAKIRSSAIMNNIPLITTMSGAKATVNGLAAVKEKGFTVAALQDYK</sequence>
<evidence type="ECO:0000256" key="10">
    <source>
        <dbReference type="ARBA" id="ARBA00022741"/>
    </source>
</evidence>
<evidence type="ECO:0000256" key="8">
    <source>
        <dbReference type="ARBA" id="ARBA00022723"/>
    </source>
</evidence>
<evidence type="ECO:0000256" key="11">
    <source>
        <dbReference type="ARBA" id="ARBA00022840"/>
    </source>
</evidence>
<feature type="binding site" evidence="19">
    <location>
        <position position="838"/>
    </location>
    <ligand>
        <name>Mn(2+)</name>
        <dbReference type="ChEBI" id="CHEBI:29035"/>
        <label>4</label>
    </ligand>
</feature>
<dbReference type="UniPathway" id="UPA00068">
    <property type="reaction ID" value="UER00171"/>
</dbReference>
<evidence type="ECO:0000256" key="12">
    <source>
        <dbReference type="ARBA" id="ARBA00022842"/>
    </source>
</evidence>
<feature type="binding site" evidence="19">
    <location>
        <position position="243"/>
    </location>
    <ligand>
        <name>ATP</name>
        <dbReference type="ChEBI" id="CHEBI:30616"/>
        <label>1</label>
    </ligand>
</feature>
<dbReference type="Pfam" id="PF02786">
    <property type="entry name" value="CPSase_L_D2"/>
    <property type="match status" value="2"/>
</dbReference>
<feature type="binding site" evidence="19">
    <location>
        <position position="836"/>
    </location>
    <ligand>
        <name>Mn(2+)</name>
        <dbReference type="ChEBI" id="CHEBI:29035"/>
        <label>4</label>
    </ligand>
</feature>
<feature type="binding site" evidence="19">
    <location>
        <position position="783"/>
    </location>
    <ligand>
        <name>ATP</name>
        <dbReference type="ChEBI" id="CHEBI:30616"/>
        <label>2</label>
    </ligand>
</feature>
<feature type="binding site" evidence="19">
    <location>
        <position position="836"/>
    </location>
    <ligand>
        <name>Mg(2+)</name>
        <dbReference type="ChEBI" id="CHEBI:18420"/>
        <label>4</label>
    </ligand>
</feature>
<dbReference type="FunFam" id="3.40.50.20:FF:000001">
    <property type="entry name" value="Carbamoyl-phosphate synthase large chain"/>
    <property type="match status" value="1"/>
</dbReference>
<reference evidence="22 23" key="1">
    <citation type="submission" date="2017-09" db="EMBL/GenBank/DDBJ databases">
        <title>Depth-based differentiation of microbial function through sediment-hosted aquifers and enrichment of novel symbionts in the deep terrestrial subsurface.</title>
        <authorList>
            <person name="Probst A.J."/>
            <person name="Ladd B."/>
            <person name="Jarett J.K."/>
            <person name="Geller-Mcgrath D.E."/>
            <person name="Sieber C.M."/>
            <person name="Emerson J.B."/>
            <person name="Anantharaman K."/>
            <person name="Thomas B.C."/>
            <person name="Malmstrom R."/>
            <person name="Stieglmeier M."/>
            <person name="Klingl A."/>
            <person name="Woyke T."/>
            <person name="Ryan C.M."/>
            <person name="Banfield J.F."/>
        </authorList>
    </citation>
    <scope>NUCLEOTIDE SEQUENCE [LARGE SCALE GENOMIC DNA]</scope>
    <source>
        <strain evidence="22">CG08_land_8_20_14_0_20_45_16</strain>
    </source>
</reference>
<feature type="binding site" evidence="19">
    <location>
        <position position="710"/>
    </location>
    <ligand>
        <name>ATP</name>
        <dbReference type="ChEBI" id="CHEBI:30616"/>
        <label>2</label>
    </ligand>
</feature>
<feature type="binding site" evidence="19">
    <location>
        <position position="299"/>
    </location>
    <ligand>
        <name>Mn(2+)</name>
        <dbReference type="ChEBI" id="CHEBI:29035"/>
        <label>1</label>
    </ligand>
</feature>
<dbReference type="InterPro" id="IPR011761">
    <property type="entry name" value="ATP-grasp"/>
</dbReference>
<feature type="binding site" evidence="19">
    <location>
        <position position="749"/>
    </location>
    <ligand>
        <name>ATP</name>
        <dbReference type="ChEBI" id="CHEBI:30616"/>
        <label>2</label>
    </ligand>
</feature>
<evidence type="ECO:0000256" key="15">
    <source>
        <dbReference type="ARBA" id="ARBA00047359"/>
    </source>
</evidence>
<evidence type="ECO:0000256" key="13">
    <source>
        <dbReference type="ARBA" id="ARBA00022975"/>
    </source>
</evidence>
<protein>
    <recommendedName>
        <fullName evidence="19">Carbamoyl phosphate synthase large chain</fullName>
        <ecNumber evidence="19">6.3.4.16</ecNumber>
        <ecNumber evidence="19">6.3.5.5</ecNumber>
    </recommendedName>
    <alternativeName>
        <fullName evidence="19">Carbamoyl phosphate synthetase ammonia chain</fullName>
    </alternativeName>
</protein>
<feature type="binding site" evidence="19">
    <location>
        <position position="242"/>
    </location>
    <ligand>
        <name>ATP</name>
        <dbReference type="ChEBI" id="CHEBI:30616"/>
        <label>1</label>
    </ligand>
</feature>
<dbReference type="GO" id="GO:0005737">
    <property type="term" value="C:cytoplasm"/>
    <property type="evidence" value="ECO:0007669"/>
    <property type="project" value="TreeGrafter"/>
</dbReference>
<dbReference type="UniPathway" id="UPA00070">
    <property type="reaction ID" value="UER00115"/>
</dbReference>
<feature type="binding site" evidence="19">
    <location>
        <position position="208"/>
    </location>
    <ligand>
        <name>ATP</name>
        <dbReference type="ChEBI" id="CHEBI:30616"/>
        <label>1</label>
    </ligand>
</feature>
<dbReference type="SUPFAM" id="SSF56059">
    <property type="entry name" value="Glutathione synthetase ATP-binding domain-like"/>
    <property type="match status" value="2"/>
</dbReference>
<comment type="domain">
    <text evidence="19">The large subunit is composed of 2 ATP-grasp domains that are involved in binding the 2 ATP molecules needed for carbamoyl phosphate synthesis. The N-terminal ATP-grasp domain (referred to as the carboxyphosphate synthetic component) catalyzes the ATP-dependent phosphorylation of hydrogencarbonate to carboxyphosphate and the subsequent nucleophilic attack by ammonia to form a carbamate intermediate. The C-terminal ATP-grasp domain (referred to as the carbamoyl phosphate synthetic component) then catalyzes the phosphorylation of carbamate with the second ATP to form the end product carbamoyl phosphate. The reactive and unstable enzyme intermediates are sequentially channeled from one active site to the next through the interior of the protein over a distance of at least 96 A.</text>
</comment>
<dbReference type="SUPFAM" id="SSF48108">
    <property type="entry name" value="Carbamoyl phosphate synthetase, large subunit connection domain"/>
    <property type="match status" value="1"/>
</dbReference>
<feature type="domain" description="ATP-grasp" evidence="20">
    <location>
        <begin position="133"/>
        <end position="328"/>
    </location>
</feature>
<dbReference type="InterPro" id="IPR005479">
    <property type="entry name" value="CPAse_ATP-bd"/>
</dbReference>
<feature type="binding site" evidence="19">
    <location>
        <position position="756"/>
    </location>
    <ligand>
        <name>ATP</name>
        <dbReference type="ChEBI" id="CHEBI:30616"/>
        <label>2</label>
    </ligand>
</feature>
<dbReference type="SUPFAM" id="SSF52440">
    <property type="entry name" value="PreATP-grasp domain"/>
    <property type="match status" value="2"/>
</dbReference>
<feature type="binding site" evidence="19">
    <location>
        <position position="169"/>
    </location>
    <ligand>
        <name>ATP</name>
        <dbReference type="ChEBI" id="CHEBI:30616"/>
        <label>1</label>
    </ligand>
</feature>
<feature type="binding site" evidence="19">
    <location>
        <position position="836"/>
    </location>
    <ligand>
        <name>ATP</name>
        <dbReference type="ChEBI" id="CHEBI:30616"/>
        <label>2</label>
    </ligand>
</feature>
<evidence type="ECO:0000256" key="7">
    <source>
        <dbReference type="ARBA" id="ARBA00022605"/>
    </source>
</evidence>
<dbReference type="NCBIfam" id="NF009455">
    <property type="entry name" value="PRK12815.1"/>
    <property type="match status" value="1"/>
</dbReference>
<evidence type="ECO:0000256" key="14">
    <source>
        <dbReference type="ARBA" id="ARBA00023211"/>
    </source>
</evidence>
<feature type="binding site" evidence="19">
    <location>
        <position position="824"/>
    </location>
    <ligand>
        <name>ATP</name>
        <dbReference type="ChEBI" id="CHEBI:30616"/>
        <label>2</label>
    </ligand>
</feature>
<dbReference type="GO" id="GO:0004088">
    <property type="term" value="F:carbamoyl-phosphate synthase (glutamine-hydrolyzing) activity"/>
    <property type="evidence" value="ECO:0007669"/>
    <property type="project" value="UniProtKB-UniRule"/>
</dbReference>
<dbReference type="PROSITE" id="PS51257">
    <property type="entry name" value="PROKAR_LIPOPROTEIN"/>
    <property type="match status" value="1"/>
</dbReference>
<dbReference type="InterPro" id="IPR016185">
    <property type="entry name" value="PreATP-grasp_dom_sf"/>
</dbReference>
<feature type="binding site" evidence="19">
    <location>
        <position position="784"/>
    </location>
    <ligand>
        <name>ATP</name>
        <dbReference type="ChEBI" id="CHEBI:30616"/>
        <label>2</label>
    </ligand>
</feature>
<dbReference type="FunFam" id="3.30.470.20:FF:000013">
    <property type="entry name" value="Carbamoyl-phosphate synthase large chain"/>
    <property type="match status" value="1"/>
</dbReference>
<keyword evidence="5 19" id="KW-0055">Arginine biosynthesis</keyword>
<evidence type="ECO:0000256" key="3">
    <source>
        <dbReference type="ARBA" id="ARBA00005077"/>
    </source>
</evidence>
<evidence type="ECO:0000256" key="9">
    <source>
        <dbReference type="ARBA" id="ARBA00022737"/>
    </source>
</evidence>
<comment type="pathway">
    <text evidence="3 19">Amino-acid biosynthesis; L-arginine biosynthesis; carbamoyl phosphate from bicarbonate: step 1/1.</text>
</comment>
<proteinExistence type="inferred from homology"/>
<evidence type="ECO:0000256" key="1">
    <source>
        <dbReference type="ARBA" id="ARBA00001936"/>
    </source>
</evidence>
<feature type="domain" description="MGS-like" evidence="21">
    <location>
        <begin position="932"/>
        <end position="1066"/>
    </location>
</feature>
<dbReference type="SUPFAM" id="SSF52335">
    <property type="entry name" value="Methylglyoxal synthase-like"/>
    <property type="match status" value="1"/>
</dbReference>
<evidence type="ECO:0000256" key="2">
    <source>
        <dbReference type="ARBA" id="ARBA00004812"/>
    </source>
</evidence>
<dbReference type="GO" id="GO:0004087">
    <property type="term" value="F:carbamoyl-phosphate synthase (ammonia) activity"/>
    <property type="evidence" value="ECO:0007669"/>
    <property type="project" value="UniProtKB-EC"/>
</dbReference>
<feature type="binding site" evidence="19">
    <location>
        <position position="285"/>
    </location>
    <ligand>
        <name>ATP</name>
        <dbReference type="ChEBI" id="CHEBI:30616"/>
        <label>1</label>
    </ligand>
</feature>
<comment type="caution">
    <text evidence="22">The sequence shown here is derived from an EMBL/GenBank/DDBJ whole genome shotgun (WGS) entry which is preliminary data.</text>
</comment>
<dbReference type="Proteomes" id="UP000231343">
    <property type="component" value="Unassembled WGS sequence"/>
</dbReference>
<dbReference type="InterPro" id="IPR036897">
    <property type="entry name" value="CarbamoylP_synth_lsu_oligo_sf"/>
</dbReference>
<dbReference type="HAMAP" id="MF_01210_A">
    <property type="entry name" value="CPSase_L_chain_A"/>
    <property type="match status" value="1"/>
</dbReference>
<feature type="binding site" evidence="19">
    <location>
        <position position="299"/>
    </location>
    <ligand>
        <name>Mg(2+)</name>
        <dbReference type="ChEBI" id="CHEBI:18420"/>
        <label>1</label>
    </ligand>
</feature>
<feature type="binding site" evidence="19">
    <location>
        <position position="836"/>
    </location>
    <ligand>
        <name>Mn(2+)</name>
        <dbReference type="ChEBI" id="CHEBI:29035"/>
        <label>3</label>
    </ligand>
</feature>
<dbReference type="Pfam" id="PF02142">
    <property type="entry name" value="MGS"/>
    <property type="match status" value="1"/>
</dbReference>
<keyword evidence="9 19" id="KW-0677">Repeat</keyword>
<dbReference type="EC" id="6.3.5.5" evidence="19"/>
<dbReference type="InterPro" id="IPR005483">
    <property type="entry name" value="CPSase_dom"/>
</dbReference>
<dbReference type="PROSITE" id="PS00866">
    <property type="entry name" value="CPSASE_1"/>
    <property type="match status" value="1"/>
</dbReference>
<keyword evidence="6 19" id="KW-0436">Ligase</keyword>
<feature type="binding site" evidence="19">
    <location>
        <position position="781"/>
    </location>
    <ligand>
        <name>ATP</name>
        <dbReference type="ChEBI" id="CHEBI:30616"/>
        <label>2</label>
    </ligand>
</feature>
<feature type="binding site" evidence="19">
    <location>
        <position position="824"/>
    </location>
    <ligand>
        <name>Mg(2+)</name>
        <dbReference type="ChEBI" id="CHEBI:18420"/>
        <label>3</label>
    </ligand>
</feature>
<feature type="binding site" evidence="19">
    <location>
        <position position="285"/>
    </location>
    <ligand>
        <name>Mg(2+)</name>
        <dbReference type="ChEBI" id="CHEBI:18420"/>
        <label>1</label>
    </ligand>
</feature>
<dbReference type="FunFam" id="1.10.1030.10:FF:000002">
    <property type="entry name" value="Carbamoyl-phosphate synthase large chain"/>
    <property type="match status" value="1"/>
</dbReference>
<dbReference type="EC" id="6.3.4.16" evidence="19"/>
<feature type="binding site" evidence="19">
    <location>
        <position position="129"/>
    </location>
    <ligand>
        <name>ATP</name>
        <dbReference type="ChEBI" id="CHEBI:30616"/>
        <label>1</label>
    </ligand>
</feature>
<feature type="binding site" evidence="19">
    <location>
        <position position="299"/>
    </location>
    <ligand>
        <name>ATP</name>
        <dbReference type="ChEBI" id="CHEBI:30616"/>
        <label>1</label>
    </ligand>
</feature>
<comment type="function">
    <text evidence="17 19">Large subunit of the glutamine-dependent carbamoyl phosphate synthetase (CPSase). CPSase catalyzes the formation of carbamoyl phosphate from the ammonia moiety of glutamine, carbonate, and phosphate donated by ATP, constituting the first step of 2 biosynthetic pathways, one leading to arginine and/or urea and the other to pyrimidine nucleotides. The large subunit (synthetase) binds the substrates ammonia (free or transferred from glutamine from the small subunit), hydrogencarbonate and ATP and carries out an ATP-coupled ligase reaction, activating hydrogencarbonate by forming carboxy phosphate which reacts with ammonia to form carbamoyl phosphate.</text>
</comment>
<feature type="binding site" evidence="19">
    <location>
        <position position="824"/>
    </location>
    <ligand>
        <name>Mn(2+)</name>
        <dbReference type="ChEBI" id="CHEBI:29035"/>
        <label>3</label>
    </ligand>
</feature>
<comment type="cofactor">
    <cofactor evidence="19">
        <name>Mg(2+)</name>
        <dbReference type="ChEBI" id="CHEBI:18420"/>
    </cofactor>
    <cofactor evidence="19">
        <name>Mn(2+)</name>
        <dbReference type="ChEBI" id="CHEBI:29035"/>
    </cofactor>
    <text evidence="19">Binds 4 Mg(2+) or Mn(2+) ions per subunit.</text>
</comment>
<feature type="binding site" evidence="19">
    <location>
        <position position="301"/>
    </location>
    <ligand>
        <name>Mn(2+)</name>
        <dbReference type="ChEBI" id="CHEBI:29035"/>
        <label>2</label>
    </ligand>
</feature>
<dbReference type="PANTHER" id="PTHR11405">
    <property type="entry name" value="CARBAMOYLTRANSFERASE FAMILY MEMBER"/>
    <property type="match status" value="1"/>
</dbReference>
<comment type="caution">
    <text evidence="19">Lacks conserved residue(s) required for the propagation of feature annotation.</text>
</comment>
<accession>A0A2H0XWE7</accession>
<dbReference type="SMART" id="SM00851">
    <property type="entry name" value="MGS"/>
    <property type="match status" value="1"/>
</dbReference>
<evidence type="ECO:0000313" key="23">
    <source>
        <dbReference type="Proteomes" id="UP000231343"/>
    </source>
</evidence>
<keyword evidence="14" id="KW-0464">Manganese</keyword>
<comment type="catalytic activity">
    <reaction evidence="15 19">
        <text>hydrogencarbonate + NH4(+) + 2 ATP = carbamoyl phosphate + 2 ADP + phosphate + 2 H(+)</text>
        <dbReference type="Rhea" id="RHEA:18029"/>
        <dbReference type="ChEBI" id="CHEBI:15378"/>
        <dbReference type="ChEBI" id="CHEBI:17544"/>
        <dbReference type="ChEBI" id="CHEBI:28938"/>
        <dbReference type="ChEBI" id="CHEBI:30616"/>
        <dbReference type="ChEBI" id="CHEBI:43474"/>
        <dbReference type="ChEBI" id="CHEBI:58228"/>
        <dbReference type="ChEBI" id="CHEBI:456216"/>
        <dbReference type="EC" id="6.3.4.16"/>
    </reaction>
</comment>
<dbReference type="GO" id="GO:0046872">
    <property type="term" value="F:metal ion binding"/>
    <property type="evidence" value="ECO:0007669"/>
    <property type="project" value="UniProtKB-KW"/>
</dbReference>
<dbReference type="PROSITE" id="PS00867">
    <property type="entry name" value="CPSASE_2"/>
    <property type="match status" value="2"/>
</dbReference>
<feature type="region of interest" description="Carboxyphosphate synthetic domain" evidence="19">
    <location>
        <begin position="1"/>
        <end position="402"/>
    </location>
</feature>
<dbReference type="GO" id="GO:0044205">
    <property type="term" value="P:'de novo' UMP biosynthetic process"/>
    <property type="evidence" value="ECO:0007669"/>
    <property type="project" value="UniProtKB-UniRule"/>
</dbReference>
<feature type="binding site" evidence="19">
    <location>
        <position position="838"/>
    </location>
    <ligand>
        <name>Mg(2+)</name>
        <dbReference type="ChEBI" id="CHEBI:18420"/>
        <label>4</label>
    </ligand>
</feature>
<dbReference type="EMBL" id="PEYM01000093">
    <property type="protein sequence ID" value="PIS29270.1"/>
    <property type="molecule type" value="Genomic_DNA"/>
</dbReference>
<evidence type="ECO:0000256" key="4">
    <source>
        <dbReference type="ARBA" id="ARBA00009799"/>
    </source>
</evidence>
<feature type="binding site" evidence="19">
    <location>
        <position position="299"/>
    </location>
    <ligand>
        <name>Mg(2+)</name>
        <dbReference type="ChEBI" id="CHEBI:18420"/>
        <label>2</label>
    </ligand>
</feature>
<feature type="binding site" evidence="19">
    <location>
        <position position="210"/>
    </location>
    <ligand>
        <name>ATP</name>
        <dbReference type="ChEBI" id="CHEBI:30616"/>
        <label>1</label>
    </ligand>
</feature>
<dbReference type="CDD" id="cd01424">
    <property type="entry name" value="MGS_CPS_II"/>
    <property type="match status" value="1"/>
</dbReference>
<feature type="binding site" evidence="19">
    <location>
        <position position="751"/>
    </location>
    <ligand>
        <name>ATP</name>
        <dbReference type="ChEBI" id="CHEBI:30616"/>
        <label>2</label>
    </ligand>
</feature>
<keyword evidence="7 19" id="KW-0028">Amino-acid biosynthesis</keyword>
<dbReference type="SMART" id="SM01096">
    <property type="entry name" value="CPSase_L_D3"/>
    <property type="match status" value="1"/>
</dbReference>
<dbReference type="NCBIfam" id="TIGR01369">
    <property type="entry name" value="CPSaseII_lrg"/>
    <property type="match status" value="1"/>
</dbReference>
<name>A0A2H0XWE7_UNCSA</name>
<keyword evidence="10 19" id="KW-0547">Nucleotide-binding</keyword>
<evidence type="ECO:0000256" key="17">
    <source>
        <dbReference type="ARBA" id="ARBA00057223"/>
    </source>
</evidence>
<keyword evidence="11 19" id="KW-0067">ATP-binding</keyword>
<comment type="cofactor">
    <cofactor evidence="1">
        <name>Mn(2+)</name>
        <dbReference type="ChEBI" id="CHEBI:29035"/>
    </cofactor>
</comment>
<dbReference type="Pfam" id="PF25596">
    <property type="entry name" value="CPSase_L_D1"/>
    <property type="match status" value="2"/>
</dbReference>
<feature type="binding site" evidence="19">
    <location>
        <position position="301"/>
    </location>
    <ligand>
        <name>Mg(2+)</name>
        <dbReference type="ChEBI" id="CHEBI:18420"/>
        <label>2</label>
    </ligand>
</feature>
<dbReference type="AlphaFoldDB" id="A0A2H0XWE7"/>
<dbReference type="InterPro" id="IPR011607">
    <property type="entry name" value="MGS-like_dom"/>
</dbReference>
<feature type="domain" description="ATP-grasp" evidence="20">
    <location>
        <begin position="674"/>
        <end position="865"/>
    </location>
</feature>
<dbReference type="FunFam" id="3.30.470.20:FF:000007">
    <property type="entry name" value="Carbamoyl-phosphate synthase large chain"/>
    <property type="match status" value="1"/>
</dbReference>
<dbReference type="PANTHER" id="PTHR11405:SF53">
    <property type="entry name" value="CARBAMOYL-PHOSPHATE SYNTHASE [AMMONIA], MITOCHONDRIAL"/>
    <property type="match status" value="1"/>
</dbReference>